<reference evidence="3" key="1">
    <citation type="submission" date="2023-07" db="EMBL/GenBank/DDBJ databases">
        <title>Sequencing the genomes of 1000 actinobacteria strains.</title>
        <authorList>
            <person name="Klenk H.-P."/>
        </authorList>
    </citation>
    <scope>NUCLEOTIDE SEQUENCE</scope>
    <source>
        <strain evidence="3">DSM 45977</strain>
    </source>
</reference>
<dbReference type="Proteomes" id="UP001180845">
    <property type="component" value="Unassembled WGS sequence"/>
</dbReference>
<accession>A0AAE4CKW3</accession>
<evidence type="ECO:0000313" key="3">
    <source>
        <dbReference type="EMBL" id="MDR7301555.1"/>
    </source>
</evidence>
<feature type="compositionally biased region" description="Basic and acidic residues" evidence="1">
    <location>
        <begin position="650"/>
        <end position="659"/>
    </location>
</feature>
<evidence type="ECO:0000256" key="1">
    <source>
        <dbReference type="SAM" id="MobiDB-lite"/>
    </source>
</evidence>
<evidence type="ECO:0008006" key="5">
    <source>
        <dbReference type="Google" id="ProtNLM"/>
    </source>
</evidence>
<keyword evidence="2" id="KW-0812">Transmembrane</keyword>
<feature type="transmembrane region" description="Helical" evidence="2">
    <location>
        <begin position="46"/>
        <end position="65"/>
    </location>
</feature>
<comment type="caution">
    <text evidence="3">The sequence shown here is derived from an EMBL/GenBank/DDBJ whole genome shotgun (WGS) entry which is preliminary data.</text>
</comment>
<feature type="transmembrane region" description="Helical" evidence="2">
    <location>
        <begin position="7"/>
        <end position="34"/>
    </location>
</feature>
<keyword evidence="2" id="KW-1133">Transmembrane helix</keyword>
<sequence>MRGPWRAVLALALHTGFFALPIGLVVGLLGIALLTYRYDPDNGLRAGLAALPVACLIGLGLRTVLRTHMRPRGVSLDRSAQPQLWAAVEHIADEAGTEEPGRVRITSTPEVCLRADTTLLGLRTRRRHLEVGLPLIAGLDVSELRALVAHQFGCTGAGSRLEAAVHRTAVDVERTTQGLTGGPTKWLFTGYAHVYTAITAPIMRDLKFTGDAVAARVEGHRVTTTALRKATEIELGWRDYSHEYLSMAVSVERTPDLLLGFRAFLEHPDRKEDLTERAKRVIAEEGTDGDRDRAHGPTLRQRVDALERLGDSDDEPDDRPAMALVRNPRRAIPALEDQLMVDGMGARVPWPELARMAGAAEAAHQAARLSSSVLQSGVSSDSTLAGVLAALHQGQGAELINPMLDPALCPEDMDQAVIDTLTELLGATAVDALVCAGQAQHELDWGGACKVRLANGQLLDPDRLVRPAVVDPRLIPGLHRHLVHLGVPLEHSQPAAEEPEAVLAGIVSPVRCAGSLHELLVTDRGLLLVPSLSGIARRVLAGALTSVRRRENHQLARLADTPITQLREQADAQWVDSRDIATARLLQQKSGWVLTLELYLDEYAVSEIDSASTRPGEDDLVLLEVHSTPDSGTRGAPYGGLDELMGARMNVEDQRNRDG</sequence>
<dbReference type="RefSeq" id="WP_310272252.1">
    <property type="nucleotide sequence ID" value="NZ_JAVDXW010000001.1"/>
</dbReference>
<evidence type="ECO:0000313" key="4">
    <source>
        <dbReference type="Proteomes" id="UP001180845"/>
    </source>
</evidence>
<feature type="region of interest" description="Disordered" evidence="1">
    <location>
        <begin position="627"/>
        <end position="659"/>
    </location>
</feature>
<dbReference type="CDD" id="cd07328">
    <property type="entry name" value="M48_Ste24p_like"/>
    <property type="match status" value="1"/>
</dbReference>
<dbReference type="EMBL" id="JAVDXW010000001">
    <property type="protein sequence ID" value="MDR7301555.1"/>
    <property type="molecule type" value="Genomic_DNA"/>
</dbReference>
<keyword evidence="2" id="KW-0472">Membrane</keyword>
<dbReference type="AlphaFoldDB" id="A0AAE4CKW3"/>
<proteinExistence type="predicted"/>
<evidence type="ECO:0000256" key="2">
    <source>
        <dbReference type="SAM" id="Phobius"/>
    </source>
</evidence>
<keyword evidence="4" id="KW-1185">Reference proteome</keyword>
<name>A0AAE4CKW3_9ACTN</name>
<feature type="region of interest" description="Disordered" evidence="1">
    <location>
        <begin position="281"/>
        <end position="300"/>
    </location>
</feature>
<protein>
    <recommendedName>
        <fullName evidence="5">Zn-dependent protease with chaperone function</fullName>
    </recommendedName>
</protein>
<gene>
    <name evidence="3" type="ORF">JOF55_001736</name>
</gene>
<organism evidence="3 4">
    <name type="scientific">Haloactinomyces albus</name>
    <dbReference type="NCBI Taxonomy" id="1352928"/>
    <lineage>
        <taxon>Bacteria</taxon>
        <taxon>Bacillati</taxon>
        <taxon>Actinomycetota</taxon>
        <taxon>Actinomycetes</taxon>
        <taxon>Actinopolysporales</taxon>
        <taxon>Actinopolysporaceae</taxon>
        <taxon>Haloactinomyces</taxon>
    </lineage>
</organism>